<accession>A0A318H7Y6</accession>
<evidence type="ECO:0000313" key="3">
    <source>
        <dbReference type="Proteomes" id="UP000247781"/>
    </source>
</evidence>
<evidence type="ECO:0008006" key="4">
    <source>
        <dbReference type="Google" id="ProtNLM"/>
    </source>
</evidence>
<dbReference type="OrthoDB" id="4641704at2"/>
<reference evidence="3" key="1">
    <citation type="submission" date="2018-05" db="EMBL/GenBank/DDBJ databases">
        <authorList>
            <person name="Deangelis K."/>
            <person name="Huntemann M."/>
            <person name="Clum A."/>
            <person name="Pillay M."/>
            <person name="Palaniappan K."/>
            <person name="Varghese N."/>
            <person name="Mikhailova N."/>
            <person name="Stamatis D."/>
            <person name="Reddy T."/>
            <person name="Daum C."/>
            <person name="Shapiro N."/>
            <person name="Ivanova N."/>
            <person name="Kyrpides N."/>
            <person name="Woyke T."/>
        </authorList>
    </citation>
    <scope>NUCLEOTIDE SEQUENCE [LARGE SCALE GENOMIC DNA]</scope>
    <source>
        <strain evidence="3">GAS496</strain>
    </source>
</reference>
<sequence>MKTSIKYIAPWLAVAGIAGAIAVAPFANADADPCTPYGTDPMSPCIWGYHPANTQQFDVPF</sequence>
<keyword evidence="3" id="KW-1185">Reference proteome</keyword>
<organism evidence="2 3">
    <name type="scientific">Mycolicibacterium moriokaense</name>
    <dbReference type="NCBI Taxonomy" id="39691"/>
    <lineage>
        <taxon>Bacteria</taxon>
        <taxon>Bacillati</taxon>
        <taxon>Actinomycetota</taxon>
        <taxon>Actinomycetes</taxon>
        <taxon>Mycobacteriales</taxon>
        <taxon>Mycobacteriaceae</taxon>
        <taxon>Mycolicibacterium</taxon>
    </lineage>
</organism>
<dbReference type="RefSeq" id="WP_110319713.1">
    <property type="nucleotide sequence ID" value="NZ_QJJU01000033.1"/>
</dbReference>
<evidence type="ECO:0000256" key="1">
    <source>
        <dbReference type="SAM" id="SignalP"/>
    </source>
</evidence>
<reference evidence="2 3" key="2">
    <citation type="submission" date="2018-06" db="EMBL/GenBank/DDBJ databases">
        <title>Sequencing of bacterial isolates from soil warming experiment in Harvard Forest, Massachusetts, USA.</title>
        <authorList>
            <person name="Deangelis K.PhD."/>
        </authorList>
    </citation>
    <scope>NUCLEOTIDE SEQUENCE [LARGE SCALE GENOMIC DNA]</scope>
    <source>
        <strain evidence="2 3">GAS496</strain>
    </source>
</reference>
<feature type="chain" id="PRO_5016351595" description="Porin" evidence="1">
    <location>
        <begin position="30"/>
        <end position="61"/>
    </location>
</feature>
<keyword evidence="1" id="KW-0732">Signal</keyword>
<protein>
    <recommendedName>
        <fullName evidence="4">Porin</fullName>
    </recommendedName>
</protein>
<feature type="signal peptide" evidence="1">
    <location>
        <begin position="1"/>
        <end position="29"/>
    </location>
</feature>
<dbReference type="Proteomes" id="UP000247781">
    <property type="component" value="Unassembled WGS sequence"/>
</dbReference>
<name>A0A318H7Y6_9MYCO</name>
<proteinExistence type="predicted"/>
<gene>
    <name evidence="2" type="ORF">C8E89_13315</name>
</gene>
<dbReference type="EMBL" id="QJJU01000033">
    <property type="protein sequence ID" value="PXX00754.1"/>
    <property type="molecule type" value="Genomic_DNA"/>
</dbReference>
<dbReference type="AlphaFoldDB" id="A0A318H7Y6"/>
<comment type="caution">
    <text evidence="2">The sequence shown here is derived from an EMBL/GenBank/DDBJ whole genome shotgun (WGS) entry which is preliminary data.</text>
</comment>
<evidence type="ECO:0000313" key="2">
    <source>
        <dbReference type="EMBL" id="PXX00754.1"/>
    </source>
</evidence>